<dbReference type="Pfam" id="PF03198">
    <property type="entry name" value="Glyco_hydro_72"/>
    <property type="match status" value="1"/>
</dbReference>
<keyword evidence="6 10" id="KW-0472">Membrane</keyword>
<feature type="chain" id="PRO_5023118603" description="1,3-beta-glucanosyltransferase" evidence="10">
    <location>
        <begin position="23"/>
        <end position="570"/>
    </location>
</feature>
<comment type="subcellular location">
    <subcellularLocation>
        <location evidence="1">Cell envelope</location>
    </subcellularLocation>
    <subcellularLocation>
        <location evidence="10">Cell membrane</location>
        <topology evidence="10">Lipid-anchor</topology>
        <topology evidence="10">GPI-anchor</topology>
    </subcellularLocation>
    <subcellularLocation>
        <location evidence="2">Membrane</location>
        <topology evidence="2">Lipid-anchor</topology>
        <topology evidence="2">GPI-anchor</topology>
    </subcellularLocation>
</comment>
<keyword evidence="4 10" id="KW-0336">GPI-anchor</keyword>
<dbReference type="OrthoDB" id="421038at2759"/>
<evidence type="ECO:0000313" key="12">
    <source>
        <dbReference type="EMBL" id="KAA1116453.1"/>
    </source>
</evidence>
<dbReference type="EMBL" id="VSWC01000003">
    <property type="protein sequence ID" value="KAA1116453.1"/>
    <property type="molecule type" value="Genomic_DNA"/>
</dbReference>
<evidence type="ECO:0000259" key="11">
    <source>
        <dbReference type="SMART" id="SM00768"/>
    </source>
</evidence>
<keyword evidence="13" id="KW-1185">Reference proteome</keyword>
<dbReference type="GO" id="GO:0098552">
    <property type="term" value="C:side of membrane"/>
    <property type="evidence" value="ECO:0007669"/>
    <property type="project" value="UniProtKB-KW"/>
</dbReference>
<dbReference type="GO" id="GO:0031505">
    <property type="term" value="P:fungal-type cell wall organization"/>
    <property type="evidence" value="ECO:0007669"/>
    <property type="project" value="TreeGrafter"/>
</dbReference>
<keyword evidence="9 10" id="KW-0449">Lipoprotein</keyword>
<evidence type="ECO:0000256" key="10">
    <source>
        <dbReference type="RuleBase" id="RU361209"/>
    </source>
</evidence>
<comment type="similarity">
    <text evidence="3 10">Belongs to the glycosyl hydrolase 72 family.</text>
</comment>
<dbReference type="InterPro" id="IPR012946">
    <property type="entry name" value="X8"/>
</dbReference>
<feature type="domain" description="X8" evidence="11">
    <location>
        <begin position="385"/>
        <end position="480"/>
    </location>
</feature>
<dbReference type="GO" id="GO:0042124">
    <property type="term" value="F:1,3-beta-glucanosyltransferase activity"/>
    <property type="evidence" value="ECO:0007669"/>
    <property type="project" value="TreeGrafter"/>
</dbReference>
<comment type="caution">
    <text evidence="12">The sequence shown here is derived from an EMBL/GenBank/DDBJ whole genome shotgun (WGS) entry which is preliminary data.</text>
</comment>
<name>A0A5B0QU59_PUCGR</name>
<accession>A0A5B0QU59</accession>
<evidence type="ECO:0000256" key="8">
    <source>
        <dbReference type="ARBA" id="ARBA00023180"/>
    </source>
</evidence>
<keyword evidence="5 10" id="KW-0732">Signal</keyword>
<protein>
    <recommendedName>
        <fullName evidence="10">1,3-beta-glucanosyltransferase</fullName>
        <ecNumber evidence="10">2.4.1.-</ecNumber>
    </recommendedName>
</protein>
<comment type="function">
    <text evidence="10">Splits internally a 1,3-beta-glucan molecule and transfers the newly generated reducing end (the donor) to the non-reducing end of another 1,3-beta-glucan molecule (the acceptor) forming a 1,3-beta linkage, resulting in the elongation of 1,3-beta-glucan chains in the cell wall.</text>
</comment>
<dbReference type="GO" id="GO:0005886">
    <property type="term" value="C:plasma membrane"/>
    <property type="evidence" value="ECO:0007669"/>
    <property type="project" value="UniProtKB-SubCell"/>
</dbReference>
<dbReference type="SMART" id="SM00768">
    <property type="entry name" value="X8"/>
    <property type="match status" value="1"/>
</dbReference>
<evidence type="ECO:0000256" key="9">
    <source>
        <dbReference type="ARBA" id="ARBA00023288"/>
    </source>
</evidence>
<proteinExistence type="inferred from homology"/>
<dbReference type="SUPFAM" id="SSF51445">
    <property type="entry name" value="(Trans)glycosidases"/>
    <property type="match status" value="1"/>
</dbReference>
<gene>
    <name evidence="12" type="primary">GAS1_2</name>
    <name evidence="12" type="ORF">PGT21_014290</name>
</gene>
<keyword evidence="8" id="KW-0325">Glycoprotein</keyword>
<organism evidence="12 13">
    <name type="scientific">Puccinia graminis f. sp. tritici</name>
    <dbReference type="NCBI Taxonomy" id="56615"/>
    <lineage>
        <taxon>Eukaryota</taxon>
        <taxon>Fungi</taxon>
        <taxon>Dikarya</taxon>
        <taxon>Basidiomycota</taxon>
        <taxon>Pucciniomycotina</taxon>
        <taxon>Pucciniomycetes</taxon>
        <taxon>Pucciniales</taxon>
        <taxon>Pucciniaceae</taxon>
        <taxon>Puccinia</taxon>
    </lineage>
</organism>
<sequence length="570" mass="62004">MNCQNWAIGSALLLALVQLAYSSVGTPRITRVGRYLYDANGNRFYIKGVAFEAAKLPNVNRGGLNRGDLIDPLADINACIHAIKNFKRLKINTIRVYSYYPEIDHSACMNALEKSGIYVIADINPPLSGSINRASHTWDVDILTQYIHRIDSLRSFPNLLAFNIGNEVITNSEHLEAGPYIKARARDVKLYLKSVNSTALVSYASADGKKLSAELARFLSCNSGGPSAELDLFGVNSYRWCGDSNFESTHEELTLEFQGLTIAAFLSEFGCLNPGKPRGWVEVTALFSTLMSDLWSGGVAYNYYPTAHGYGLVDNVEGKWIRNKDFENLSQRYHLVKPPNMPKLSSLVVPKQKCASTNVNSFAITSVLPPQPNVEACNCLDHAAFSCQVRKDASPIVMSELLDSACKAIGNSIPPGSGEGCGLISSLPNKGVYGILSACSSTTRLNYAMTRYFINAGLDKKACDFSGNATLQNPIKLKSAGEVDREVGRCFEINANNSILPNKKTTGASKNTPAQINSNAYKNSISGVRGQSGTKSLANSLRPNMKAGKLVLSLWPLFIVIYNLPSSCSI</sequence>
<evidence type="ECO:0000256" key="3">
    <source>
        <dbReference type="ARBA" id="ARBA00007528"/>
    </source>
</evidence>
<feature type="signal peptide" evidence="10">
    <location>
        <begin position="1"/>
        <end position="22"/>
    </location>
</feature>
<keyword evidence="7" id="KW-1015">Disulfide bond</keyword>
<dbReference type="EC" id="2.4.1.-" evidence="10"/>
<dbReference type="Gene3D" id="3.20.20.80">
    <property type="entry name" value="Glycosidases"/>
    <property type="match status" value="1"/>
</dbReference>
<dbReference type="Proteomes" id="UP000324748">
    <property type="component" value="Unassembled WGS sequence"/>
</dbReference>
<dbReference type="PANTHER" id="PTHR31468">
    <property type="entry name" value="1,3-BETA-GLUCANOSYLTRANSFERASE GAS1"/>
    <property type="match status" value="1"/>
</dbReference>
<dbReference type="PANTHER" id="PTHR31468:SF2">
    <property type="entry name" value="1,3-BETA-GLUCANOSYLTRANSFERASE GAS1"/>
    <property type="match status" value="1"/>
</dbReference>
<dbReference type="Gene3D" id="1.20.58.1040">
    <property type="match status" value="1"/>
</dbReference>
<dbReference type="Pfam" id="PF07983">
    <property type="entry name" value="X8"/>
    <property type="match status" value="1"/>
</dbReference>
<dbReference type="InterPro" id="IPR017853">
    <property type="entry name" value="GH"/>
</dbReference>
<evidence type="ECO:0000256" key="6">
    <source>
        <dbReference type="ARBA" id="ARBA00023136"/>
    </source>
</evidence>
<dbReference type="AlphaFoldDB" id="A0A5B0QU59"/>
<dbReference type="GO" id="GO:0071970">
    <property type="term" value="P:fungal-type cell wall (1-&gt;3)-beta-D-glucan biosynthetic process"/>
    <property type="evidence" value="ECO:0007669"/>
    <property type="project" value="TreeGrafter"/>
</dbReference>
<evidence type="ECO:0000256" key="2">
    <source>
        <dbReference type="ARBA" id="ARBA00004589"/>
    </source>
</evidence>
<evidence type="ECO:0000256" key="7">
    <source>
        <dbReference type="ARBA" id="ARBA00023157"/>
    </source>
</evidence>
<evidence type="ECO:0000256" key="1">
    <source>
        <dbReference type="ARBA" id="ARBA00004196"/>
    </source>
</evidence>
<evidence type="ECO:0000313" key="13">
    <source>
        <dbReference type="Proteomes" id="UP000324748"/>
    </source>
</evidence>
<evidence type="ECO:0000256" key="5">
    <source>
        <dbReference type="ARBA" id="ARBA00022729"/>
    </source>
</evidence>
<keyword evidence="10 12" id="KW-0808">Transferase</keyword>
<reference evidence="12 13" key="1">
    <citation type="submission" date="2019-05" db="EMBL/GenBank/DDBJ databases">
        <title>Emergence of the Ug99 lineage of the wheat stem rust pathogen through somatic hybridization.</title>
        <authorList>
            <person name="Li F."/>
            <person name="Upadhyaya N.M."/>
            <person name="Sperschneider J."/>
            <person name="Matny O."/>
            <person name="Nguyen-Phuc H."/>
            <person name="Mago R."/>
            <person name="Raley C."/>
            <person name="Miller M.E."/>
            <person name="Silverstein K.A.T."/>
            <person name="Henningsen E."/>
            <person name="Hirsch C.D."/>
            <person name="Visser B."/>
            <person name="Pretorius Z.A."/>
            <person name="Steffenson B.J."/>
            <person name="Schwessinger B."/>
            <person name="Dodds P.N."/>
            <person name="Figueroa M."/>
        </authorList>
    </citation>
    <scope>NUCLEOTIDE SEQUENCE [LARGE SCALE GENOMIC DNA]</scope>
    <source>
        <strain evidence="12">21-0</strain>
    </source>
</reference>
<evidence type="ECO:0000256" key="4">
    <source>
        <dbReference type="ARBA" id="ARBA00022622"/>
    </source>
</evidence>
<dbReference type="InterPro" id="IPR004886">
    <property type="entry name" value="Glucanosyltransferase"/>
</dbReference>